<evidence type="ECO:0008006" key="3">
    <source>
        <dbReference type="Google" id="ProtNLM"/>
    </source>
</evidence>
<dbReference type="AlphaFoldDB" id="A0A2J6WN93"/>
<sequence>MTPIQHQKNLSSSQEREITLGIVQKEIRIGMSQADVVSALGSPNIVTKDSEGKETWVYDKIATEASYSKDSGGIGGGIGAGGIPGTTLILGGIGGGYSREAGAASVTQKTLTVIIKFGKDNKVESFSYHSSKF</sequence>
<protein>
    <recommendedName>
        <fullName evidence="3">Lipoprotein SmpA/OmlA domain-containing protein</fullName>
    </recommendedName>
</protein>
<comment type="caution">
    <text evidence="1">The sequence shown here is derived from an EMBL/GenBank/DDBJ whole genome shotgun (WGS) entry which is preliminary data.</text>
</comment>
<accession>A0A2J6WN93</accession>
<name>A0A2J6WN93_9BACT</name>
<organism evidence="1 2">
    <name type="scientific">Thermodesulfovibrio aggregans</name>
    <dbReference type="NCBI Taxonomy" id="86166"/>
    <lineage>
        <taxon>Bacteria</taxon>
        <taxon>Pseudomonadati</taxon>
        <taxon>Nitrospirota</taxon>
        <taxon>Thermodesulfovibrionia</taxon>
        <taxon>Thermodesulfovibrionales</taxon>
        <taxon>Thermodesulfovibrionaceae</taxon>
        <taxon>Thermodesulfovibrio</taxon>
    </lineage>
</organism>
<evidence type="ECO:0000313" key="2">
    <source>
        <dbReference type="Proteomes" id="UP000242288"/>
    </source>
</evidence>
<reference evidence="1 2" key="1">
    <citation type="submission" date="2018-01" db="EMBL/GenBank/DDBJ databases">
        <title>Metagenomic assembled genomes from two thermal pools in the Uzon Caldera, Kamchatka, Russia.</title>
        <authorList>
            <person name="Wilkins L."/>
            <person name="Ettinger C."/>
        </authorList>
    </citation>
    <scope>NUCLEOTIDE SEQUENCE [LARGE SCALE GENOMIC DNA]</scope>
    <source>
        <strain evidence="1">ZAV-04</strain>
    </source>
</reference>
<dbReference type="EMBL" id="PNIO01000021">
    <property type="protein sequence ID" value="PMP71872.1"/>
    <property type="molecule type" value="Genomic_DNA"/>
</dbReference>
<evidence type="ECO:0000313" key="1">
    <source>
        <dbReference type="EMBL" id="PMP71872.1"/>
    </source>
</evidence>
<proteinExistence type="predicted"/>
<dbReference type="Proteomes" id="UP000242288">
    <property type="component" value="Unassembled WGS sequence"/>
</dbReference>
<gene>
    <name evidence="1" type="ORF">C0186_02740</name>
</gene>